<proteinExistence type="predicted"/>
<dbReference type="Proteomes" id="UP000318578">
    <property type="component" value="Unassembled WGS sequence"/>
</dbReference>
<accession>A0A557ZV30</accession>
<dbReference type="Pfam" id="PF11292">
    <property type="entry name" value="DUF3093"/>
    <property type="match status" value="1"/>
</dbReference>
<reference evidence="2 3" key="1">
    <citation type="submission" date="2019-07" db="EMBL/GenBank/DDBJ databases">
        <title>New species of Amycolatopsis and Streptomyces.</title>
        <authorList>
            <person name="Duangmal K."/>
            <person name="Teo W.F.A."/>
            <person name="Lipun K."/>
        </authorList>
    </citation>
    <scope>NUCLEOTIDE SEQUENCE [LARGE SCALE GENOMIC DNA]</scope>
    <source>
        <strain evidence="2 3">JCM 30562</strain>
    </source>
</reference>
<keyword evidence="3" id="KW-1185">Reference proteome</keyword>
<feature type="transmembrane region" description="Helical" evidence="1">
    <location>
        <begin position="27"/>
        <end position="46"/>
    </location>
</feature>
<dbReference type="InterPro" id="IPR021443">
    <property type="entry name" value="DUF3093"/>
</dbReference>
<evidence type="ECO:0000256" key="1">
    <source>
        <dbReference type="SAM" id="Phobius"/>
    </source>
</evidence>
<dbReference type="EMBL" id="VJZA01000110">
    <property type="protein sequence ID" value="TVT15872.1"/>
    <property type="molecule type" value="Genomic_DNA"/>
</dbReference>
<evidence type="ECO:0000313" key="3">
    <source>
        <dbReference type="Proteomes" id="UP000318578"/>
    </source>
</evidence>
<keyword evidence="1" id="KW-0812">Transmembrane</keyword>
<dbReference type="OrthoDB" id="3217020at2"/>
<comment type="caution">
    <text evidence="2">The sequence shown here is derived from an EMBL/GenBank/DDBJ whole genome shotgun (WGS) entry which is preliminary data.</text>
</comment>
<dbReference type="AlphaFoldDB" id="A0A557ZV30"/>
<gene>
    <name evidence="2" type="ORF">FNH06_35530</name>
</gene>
<keyword evidence="1" id="KW-1133">Transmembrane helix</keyword>
<feature type="transmembrane region" description="Helical" evidence="1">
    <location>
        <begin position="58"/>
        <end position="75"/>
    </location>
</feature>
<dbReference type="RefSeq" id="WP_144644934.1">
    <property type="nucleotide sequence ID" value="NZ_BNAX01000006.1"/>
</dbReference>
<organism evidence="2 3">
    <name type="scientific">Amycolatopsis acidiphila</name>
    <dbReference type="NCBI Taxonomy" id="715473"/>
    <lineage>
        <taxon>Bacteria</taxon>
        <taxon>Bacillati</taxon>
        <taxon>Actinomycetota</taxon>
        <taxon>Actinomycetes</taxon>
        <taxon>Pseudonocardiales</taxon>
        <taxon>Pseudonocardiaceae</taxon>
        <taxon>Amycolatopsis</taxon>
    </lineage>
</organism>
<evidence type="ECO:0000313" key="2">
    <source>
        <dbReference type="EMBL" id="TVT15872.1"/>
    </source>
</evidence>
<name>A0A557ZV30_9PSEU</name>
<keyword evidence="1" id="KW-0472">Membrane</keyword>
<protein>
    <submittedName>
        <fullName evidence="2">DUF3093 domain-containing protein</fullName>
    </submittedName>
</protein>
<sequence>MGDSASAAGARVDRTGQTDRKRHSERLYLAWWGWPLPLIAAGLLAAEIHMGYPGVRAWLPYLILIPLMAGWLLLLGRSKVEITGEELLVGNARLPLRFVGEVEVIAKDRKRKALGPELDPAAFVLHRGWVGPIVRVRLTDPDDPTPYWVFSTRKPAAVAELLRQQ</sequence>